<dbReference type="AlphaFoldDB" id="A0A5B8LJT7"/>
<dbReference type="Proteomes" id="UP000315673">
    <property type="component" value="Chromosome"/>
</dbReference>
<dbReference type="InterPro" id="IPR038619">
    <property type="entry name" value="MraZ_sf"/>
</dbReference>
<dbReference type="GO" id="GO:0003700">
    <property type="term" value="F:DNA-binding transcription factor activity"/>
    <property type="evidence" value="ECO:0007669"/>
    <property type="project" value="UniProtKB-UniRule"/>
</dbReference>
<dbReference type="HAMAP" id="MF_01008">
    <property type="entry name" value="MraZ"/>
    <property type="match status" value="1"/>
</dbReference>
<keyword evidence="1" id="KW-0805">Transcription regulation</keyword>
<dbReference type="InterPro" id="IPR003444">
    <property type="entry name" value="MraZ"/>
</dbReference>
<comment type="subunit">
    <text evidence="1">Forms oligomers.</text>
</comment>
<keyword evidence="1" id="KW-0804">Transcription</keyword>
<accession>A0A5B8LJT7</accession>
<name>A0A5B8LJT7_9SPHN</name>
<keyword evidence="1" id="KW-0238">DNA-binding</keyword>
<evidence type="ECO:0000256" key="1">
    <source>
        <dbReference type="HAMAP-Rule" id="MF_01008"/>
    </source>
</evidence>
<evidence type="ECO:0000313" key="3">
    <source>
        <dbReference type="Proteomes" id="UP000315673"/>
    </source>
</evidence>
<comment type="subcellular location">
    <subcellularLocation>
        <location evidence="1">Cytoplasm</location>
        <location evidence="1">Nucleoid</location>
    </subcellularLocation>
</comment>
<proteinExistence type="inferred from homology"/>
<keyword evidence="1" id="KW-0963">Cytoplasm</keyword>
<dbReference type="EMBL" id="CP042306">
    <property type="protein sequence ID" value="QDZ07985.1"/>
    <property type="molecule type" value="Genomic_DNA"/>
</dbReference>
<gene>
    <name evidence="1" type="primary">mraZ</name>
    <name evidence="2" type="ORF">FPZ24_11230</name>
</gene>
<dbReference type="CDD" id="cd16321">
    <property type="entry name" value="MraZ_C"/>
    <property type="match status" value="1"/>
</dbReference>
<dbReference type="InterPro" id="IPR037914">
    <property type="entry name" value="SpoVT-AbrB_sf"/>
</dbReference>
<dbReference type="OrthoDB" id="9807753at2"/>
<dbReference type="SUPFAM" id="SSF89447">
    <property type="entry name" value="AbrB/MazE/MraZ-like"/>
    <property type="match status" value="1"/>
</dbReference>
<dbReference type="GO" id="GO:0000976">
    <property type="term" value="F:transcription cis-regulatory region binding"/>
    <property type="evidence" value="ECO:0007669"/>
    <property type="project" value="TreeGrafter"/>
</dbReference>
<organism evidence="2 3">
    <name type="scientific">Sphingomonas panacisoli</name>
    <dbReference type="NCBI Taxonomy" id="1813879"/>
    <lineage>
        <taxon>Bacteria</taxon>
        <taxon>Pseudomonadati</taxon>
        <taxon>Pseudomonadota</taxon>
        <taxon>Alphaproteobacteria</taxon>
        <taxon>Sphingomonadales</taxon>
        <taxon>Sphingomonadaceae</taxon>
        <taxon>Sphingomonas</taxon>
    </lineage>
</organism>
<dbReference type="PANTHER" id="PTHR34701">
    <property type="entry name" value="TRANSCRIPTIONAL REGULATOR MRAZ"/>
    <property type="match status" value="1"/>
</dbReference>
<dbReference type="InterPro" id="IPR035642">
    <property type="entry name" value="MraZ_N"/>
</dbReference>
<keyword evidence="3" id="KW-1185">Reference proteome</keyword>
<dbReference type="GO" id="GO:2000143">
    <property type="term" value="P:negative regulation of DNA-templated transcription initiation"/>
    <property type="evidence" value="ECO:0007669"/>
    <property type="project" value="TreeGrafter"/>
</dbReference>
<reference evidence="2 3" key="1">
    <citation type="submission" date="2019-07" db="EMBL/GenBank/DDBJ databases">
        <title>Full genome sequence of Sphingomonas sp. 4R-6-7(HKS19).</title>
        <authorList>
            <person name="Im W.-T."/>
        </authorList>
    </citation>
    <scope>NUCLEOTIDE SEQUENCE [LARGE SCALE GENOMIC DNA]</scope>
    <source>
        <strain evidence="2 3">HKS19</strain>
    </source>
</reference>
<dbReference type="InterPro" id="IPR035644">
    <property type="entry name" value="MraZ_C"/>
</dbReference>
<evidence type="ECO:0000313" key="2">
    <source>
        <dbReference type="EMBL" id="QDZ07985.1"/>
    </source>
</evidence>
<dbReference type="KEGG" id="spai:FPZ24_11230"/>
<dbReference type="Gene3D" id="3.40.1550.20">
    <property type="entry name" value="Transcriptional regulator MraZ domain"/>
    <property type="match status" value="1"/>
</dbReference>
<dbReference type="GO" id="GO:0009295">
    <property type="term" value="C:nucleoid"/>
    <property type="evidence" value="ECO:0007669"/>
    <property type="project" value="UniProtKB-SubCell"/>
</dbReference>
<comment type="similarity">
    <text evidence="1">Belongs to the MraZ family.</text>
</comment>
<sequence length="166" mass="18318">MAGRGIYTGTALQSVDDKSRVSIPAKFRDAIIANSDPETLKAGPTVRIAVHPKYQCLVGYDQARFDEEIARATRTSLERLDENGDPDDSQLRRLSGGGEMVGFDSTGRCVLVGWHKRKANITKHAFFYGSIHSFEIWDPETLLADPHAPEVMKDACRGALEEKGLL</sequence>
<protein>
    <recommendedName>
        <fullName evidence="1">Transcriptional regulator MraZ</fullName>
    </recommendedName>
</protein>
<dbReference type="GO" id="GO:0005737">
    <property type="term" value="C:cytoplasm"/>
    <property type="evidence" value="ECO:0007669"/>
    <property type="project" value="UniProtKB-UniRule"/>
</dbReference>
<dbReference type="PANTHER" id="PTHR34701:SF1">
    <property type="entry name" value="TRANSCRIPTIONAL REGULATOR MRAZ"/>
    <property type="match status" value="1"/>
</dbReference>
<dbReference type="CDD" id="cd16320">
    <property type="entry name" value="MraZ_N"/>
    <property type="match status" value="1"/>
</dbReference>